<dbReference type="Proteomes" id="UP000202604">
    <property type="component" value="Segment"/>
</dbReference>
<gene>
    <name evidence="2" type="primary">54</name>
    <name evidence="2" type="ORF">SEA_YEEZY_54</name>
</gene>
<organism evidence="2 3">
    <name type="scientific">Gordonia phage Yeezy</name>
    <dbReference type="NCBI Taxonomy" id="1821565"/>
    <lineage>
        <taxon>Viruses</taxon>
        <taxon>Duplodnaviria</taxon>
        <taxon>Heunggongvirae</taxon>
        <taxon>Uroviricota</taxon>
        <taxon>Caudoviricetes</taxon>
        <taxon>Nymbaxtervirinae</taxon>
        <taxon>Baxterfoxvirus</taxon>
        <taxon>Baxterfoxvirus yeezy</taxon>
        <taxon>Baxtervirus yeezy</taxon>
    </lineage>
</organism>
<feature type="compositionally biased region" description="Basic and acidic residues" evidence="1">
    <location>
        <begin position="22"/>
        <end position="34"/>
    </location>
</feature>
<keyword evidence="3" id="KW-1185">Reference proteome</keyword>
<accession>A0A142K9L6</accession>
<evidence type="ECO:0000313" key="2">
    <source>
        <dbReference type="EMBL" id="AMS02799.1"/>
    </source>
</evidence>
<reference evidence="3" key="1">
    <citation type="submission" date="2016-03" db="EMBL/GenBank/DDBJ databases">
        <authorList>
            <person name="Ploux O."/>
        </authorList>
    </citation>
    <scope>NUCLEOTIDE SEQUENCE [LARGE SCALE GENOMIC DNA]</scope>
</reference>
<evidence type="ECO:0000256" key="1">
    <source>
        <dbReference type="SAM" id="MobiDB-lite"/>
    </source>
</evidence>
<dbReference type="GeneID" id="29126517"/>
<feature type="region of interest" description="Disordered" evidence="1">
    <location>
        <begin position="1"/>
        <end position="34"/>
    </location>
</feature>
<sequence length="121" mass="13625">MTDYIQTSHGRLPGRPPQQPQDQRDFGPRVARLDDRSNAIDTTIRVLADREIGVGEEAFDALVREREVHRAHRDHLQELSQQTRFGSATGEHGALLADWLISRGWTPPTSVVLYADEEPAT</sequence>
<evidence type="ECO:0000313" key="3">
    <source>
        <dbReference type="Proteomes" id="UP000202604"/>
    </source>
</evidence>
<name>A0A142K9L6_9CAUD</name>
<dbReference type="RefSeq" id="YP_009304383.1">
    <property type="nucleotide sequence ID" value="NC_031269.1"/>
</dbReference>
<proteinExistence type="predicted"/>
<dbReference type="KEGG" id="vg:29126517"/>
<protein>
    <submittedName>
        <fullName evidence="2">Uncharacterized protein</fullName>
    </submittedName>
</protein>
<dbReference type="EMBL" id="KU963249">
    <property type="protein sequence ID" value="AMS02799.1"/>
    <property type="molecule type" value="Genomic_DNA"/>
</dbReference>